<dbReference type="KEGG" id="vg:55604438"/>
<evidence type="ECO:0000313" key="1">
    <source>
        <dbReference type="EMBL" id="ASU00481.1"/>
    </source>
</evidence>
<accession>A0A223LFF8</accession>
<name>A0A223LFF8_9CAUD</name>
<dbReference type="RefSeq" id="YP_009834371.1">
    <property type="nucleotide sequence ID" value="NC_048673.1"/>
</dbReference>
<keyword evidence="2" id="KW-1185">Reference proteome</keyword>
<protein>
    <submittedName>
        <fullName evidence="1">Uncharacterized protein</fullName>
    </submittedName>
</protein>
<dbReference type="Proteomes" id="UP000226092">
    <property type="component" value="Segment"/>
</dbReference>
<organism evidence="1 2">
    <name type="scientific">Aeromonas phage AS-zj</name>
    <dbReference type="NCBI Taxonomy" id="2024208"/>
    <lineage>
        <taxon>Viruses</taxon>
        <taxon>Duplodnaviria</taxon>
        <taxon>Heunggongvirae</taxon>
        <taxon>Uroviricota</taxon>
        <taxon>Caudoviricetes</taxon>
        <taxon>Pantevenvirales</taxon>
        <taxon>Straboviridae</taxon>
        <taxon>Emmerichvirinae</taxon>
        <taxon>Ceceduovirus</taxon>
        <taxon>Ceceduovirus aszj</taxon>
    </lineage>
</organism>
<dbReference type="GeneID" id="55604438"/>
<proteinExistence type="predicted"/>
<reference evidence="1 2" key="1">
    <citation type="submission" date="2017-07" db="EMBL/GenBank/DDBJ databases">
        <title>In vitro design and evaluation of phage cocktails against multidrug-resistant Aeromonas salmonicida.</title>
        <authorList>
            <person name="Chen L."/>
            <person name="Yuan S."/>
            <person name="Ma Y."/>
        </authorList>
    </citation>
    <scope>NUCLEOTIDE SEQUENCE [LARGE SCALE GENOMIC DNA]</scope>
</reference>
<sequence length="87" mass="9584">MKNVSWNEAGRCADRLMLACKPHLQGKISSPLKDIYGNNLPGLLKDVVYYSSVYGTPVCCAMDYVVVIDACKILDEKGFLELEVGNV</sequence>
<dbReference type="EMBL" id="MF448340">
    <property type="protein sequence ID" value="ASU00481.1"/>
    <property type="molecule type" value="Genomic_DNA"/>
</dbReference>
<evidence type="ECO:0000313" key="2">
    <source>
        <dbReference type="Proteomes" id="UP000226092"/>
    </source>
</evidence>